<organism evidence="4 5">
    <name type="scientific">Gongylonema pulchrum</name>
    <dbReference type="NCBI Taxonomy" id="637853"/>
    <lineage>
        <taxon>Eukaryota</taxon>
        <taxon>Metazoa</taxon>
        <taxon>Ecdysozoa</taxon>
        <taxon>Nematoda</taxon>
        <taxon>Chromadorea</taxon>
        <taxon>Rhabditida</taxon>
        <taxon>Spirurina</taxon>
        <taxon>Spiruromorpha</taxon>
        <taxon>Spiruroidea</taxon>
        <taxon>Gongylonematidae</taxon>
        <taxon>Gongylonema</taxon>
    </lineage>
</organism>
<dbReference type="PROSITE" id="PS50923">
    <property type="entry name" value="SUSHI"/>
    <property type="match status" value="1"/>
</dbReference>
<protein>
    <recommendedName>
        <fullName evidence="3">Sushi domain-containing protein</fullName>
    </recommendedName>
</protein>
<dbReference type="InterPro" id="IPR035976">
    <property type="entry name" value="Sushi/SCR/CCP_sf"/>
</dbReference>
<name>A0A3P6RMK1_9BILA</name>
<dbReference type="Gene3D" id="2.10.70.10">
    <property type="entry name" value="Complement Module, domain 1"/>
    <property type="match status" value="1"/>
</dbReference>
<dbReference type="AlphaFoldDB" id="A0A3P6RMK1"/>
<dbReference type="Proteomes" id="UP000271098">
    <property type="component" value="Unassembled WGS sequence"/>
</dbReference>
<dbReference type="SUPFAM" id="SSF57535">
    <property type="entry name" value="Complement control module/SCR domain"/>
    <property type="match status" value="1"/>
</dbReference>
<feature type="disulfide bond" evidence="2">
    <location>
        <begin position="48"/>
        <end position="75"/>
    </location>
</feature>
<dbReference type="OrthoDB" id="6127264at2759"/>
<evidence type="ECO:0000256" key="2">
    <source>
        <dbReference type="PROSITE-ProRule" id="PRU00302"/>
    </source>
</evidence>
<accession>A0A3P6RMK1</accession>
<dbReference type="SMART" id="SM00032">
    <property type="entry name" value="CCP"/>
    <property type="match status" value="1"/>
</dbReference>
<comment type="caution">
    <text evidence="2">Lacks conserved residue(s) required for the propagation of feature annotation.</text>
</comment>
<reference evidence="4 5" key="1">
    <citation type="submission" date="2018-11" db="EMBL/GenBank/DDBJ databases">
        <authorList>
            <consortium name="Pathogen Informatics"/>
        </authorList>
    </citation>
    <scope>NUCLEOTIDE SEQUENCE [LARGE SCALE GENOMIC DNA]</scope>
</reference>
<keyword evidence="2" id="KW-0768">Sushi</keyword>
<dbReference type="EMBL" id="UYRT01023594">
    <property type="protein sequence ID" value="VDK61489.1"/>
    <property type="molecule type" value="Genomic_DNA"/>
</dbReference>
<keyword evidence="1 2" id="KW-1015">Disulfide bond</keyword>
<sequence length="83" mass="8374">MSSSGSGSSTPSSAEKCGPVSHEMGTITYLPGVEQPHFPSGALAVLSCPPGQTVAGGASQATCQNGKWTATLGFCKQTNIKLF</sequence>
<keyword evidence="5" id="KW-1185">Reference proteome</keyword>
<evidence type="ECO:0000256" key="1">
    <source>
        <dbReference type="ARBA" id="ARBA00023157"/>
    </source>
</evidence>
<evidence type="ECO:0000313" key="4">
    <source>
        <dbReference type="EMBL" id="VDK61489.1"/>
    </source>
</evidence>
<dbReference type="InterPro" id="IPR000436">
    <property type="entry name" value="Sushi_SCR_CCP_dom"/>
</dbReference>
<feature type="domain" description="Sushi" evidence="3">
    <location>
        <begin position="15"/>
        <end position="77"/>
    </location>
</feature>
<proteinExistence type="predicted"/>
<dbReference type="CDD" id="cd00033">
    <property type="entry name" value="CCP"/>
    <property type="match status" value="1"/>
</dbReference>
<evidence type="ECO:0000259" key="3">
    <source>
        <dbReference type="PROSITE" id="PS50923"/>
    </source>
</evidence>
<evidence type="ECO:0000313" key="5">
    <source>
        <dbReference type="Proteomes" id="UP000271098"/>
    </source>
</evidence>
<gene>
    <name evidence="4" type="ORF">GPUH_LOCUS8255</name>
</gene>